<proteinExistence type="predicted"/>
<evidence type="ECO:0000313" key="1">
    <source>
        <dbReference type="EnsemblPlants" id="TraesCS6B02G038600.1.cds1"/>
    </source>
</evidence>
<dbReference type="EnsemblPlants" id="TraesCS6B02G038600.1">
    <property type="protein sequence ID" value="TraesCS6B02G038600.1.cds1"/>
    <property type="gene ID" value="TraesCS6B02G038600"/>
</dbReference>
<reference evidence="1" key="2">
    <citation type="submission" date="2018-10" db="UniProtKB">
        <authorList>
            <consortium name="EnsemblPlants"/>
        </authorList>
    </citation>
    <scope>IDENTIFICATION</scope>
</reference>
<dbReference type="Gramene" id="TraesROB_scaffold_005730_01G000200.1">
    <property type="protein sequence ID" value="TraesROB_scaffold_005730_01G000200.1"/>
    <property type="gene ID" value="TraesROB_scaffold_005730_01G000200"/>
</dbReference>
<protein>
    <recommendedName>
        <fullName evidence="3">Reverse transcriptase zinc-binding domain-containing protein</fullName>
    </recommendedName>
</protein>
<dbReference type="Gramene" id="TraesWEE_scaffold_001979_01G000200.1">
    <property type="protein sequence ID" value="TraesWEE_scaffold_001979_01G000200.1"/>
    <property type="gene ID" value="TraesWEE_scaffold_001979_01G000200"/>
</dbReference>
<reference evidence="1" key="1">
    <citation type="submission" date="2018-08" db="EMBL/GenBank/DDBJ databases">
        <authorList>
            <person name="Rossello M."/>
        </authorList>
    </citation>
    <scope>NUCLEOTIDE SEQUENCE [LARGE SCALE GENOMIC DNA]</scope>
    <source>
        <strain evidence="1">cv. Chinese Spring</strain>
    </source>
</reference>
<dbReference type="Gramene" id="TraesRN6B0100078400.1">
    <property type="protein sequence ID" value="TraesRN6B0100078400.1"/>
    <property type="gene ID" value="TraesRN6B0100078400"/>
</dbReference>
<accession>A0A3B6PGW9</accession>
<dbReference type="OMA" id="LENWHCI"/>
<evidence type="ECO:0008006" key="3">
    <source>
        <dbReference type="Google" id="ProtNLM"/>
    </source>
</evidence>
<keyword evidence="2" id="KW-1185">Reference proteome</keyword>
<evidence type="ECO:0000313" key="2">
    <source>
        <dbReference type="Proteomes" id="UP000019116"/>
    </source>
</evidence>
<dbReference type="OrthoDB" id="693219at2759"/>
<dbReference type="Gramene" id="TraesCAD_scaffold_009222_01G000200.1">
    <property type="protein sequence ID" value="TraesCAD_scaffold_009222_01G000200.1"/>
    <property type="gene ID" value="TraesCAD_scaffold_009222_01G000200"/>
</dbReference>
<organism evidence="1">
    <name type="scientific">Triticum aestivum</name>
    <name type="common">Wheat</name>
    <dbReference type="NCBI Taxonomy" id="4565"/>
    <lineage>
        <taxon>Eukaryota</taxon>
        <taxon>Viridiplantae</taxon>
        <taxon>Streptophyta</taxon>
        <taxon>Embryophyta</taxon>
        <taxon>Tracheophyta</taxon>
        <taxon>Spermatophyta</taxon>
        <taxon>Magnoliopsida</taxon>
        <taxon>Liliopsida</taxon>
        <taxon>Poales</taxon>
        <taxon>Poaceae</taxon>
        <taxon>BOP clade</taxon>
        <taxon>Pooideae</taxon>
        <taxon>Triticodae</taxon>
        <taxon>Triticeae</taxon>
        <taxon>Triticinae</taxon>
        <taxon>Triticum</taxon>
    </lineage>
</organism>
<sequence>MFHKHIAQSAACPRCQDPHEDALHLISNCSYATQVWSSLGLPSPNSLDDLHQHPTIIGLDPNIWPSVALTITWKIWDSRNALIFRNEDHSHRTTIRNIVADFSLWVFRFKKNKDNISAKQWLNFLSAALHENLLL</sequence>
<dbReference type="Proteomes" id="UP000019116">
    <property type="component" value="Chromosome 6B"/>
</dbReference>
<dbReference type="STRING" id="4565.A0A3B6PGW9"/>
<name>A0A3B6PGW9_WHEAT</name>
<dbReference type="Gramene" id="TraesCS6B03G0090100.1">
    <property type="protein sequence ID" value="TraesCS6B03G0090100.1.CDS1"/>
    <property type="gene ID" value="TraesCS6B03G0090100"/>
</dbReference>
<dbReference type="Gramene" id="TraesCS6B02G038600.1">
    <property type="protein sequence ID" value="TraesCS6B02G038600.1.cds1"/>
    <property type="gene ID" value="TraesCS6B02G038600"/>
</dbReference>
<dbReference type="Gramene" id="TraesCLE_scaffold_036749_01G000200.1">
    <property type="protein sequence ID" value="TraesCLE_scaffold_036749_01G000200.1"/>
    <property type="gene ID" value="TraesCLE_scaffold_036749_01G000200"/>
</dbReference>
<dbReference type="AlphaFoldDB" id="A0A3B6PGW9"/>